<feature type="transmembrane region" description="Helical" evidence="1">
    <location>
        <begin position="54"/>
        <end position="82"/>
    </location>
</feature>
<protein>
    <recommendedName>
        <fullName evidence="4">G-protein coupled receptors family 1 profile domain-containing protein</fullName>
    </recommendedName>
</protein>
<keyword evidence="3" id="KW-1185">Reference proteome</keyword>
<dbReference type="SUPFAM" id="SSF81321">
    <property type="entry name" value="Family A G protein-coupled receptor-like"/>
    <property type="match status" value="1"/>
</dbReference>
<gene>
    <name evidence="2" type="ORF">GSLYS_00019392001</name>
</gene>
<feature type="transmembrane region" description="Helical" evidence="1">
    <location>
        <begin position="26"/>
        <end position="47"/>
    </location>
</feature>
<feature type="transmembrane region" description="Helical" evidence="1">
    <location>
        <begin position="205"/>
        <end position="224"/>
    </location>
</feature>
<dbReference type="EMBL" id="CAXITT010000760">
    <property type="protein sequence ID" value="CAL1546015.1"/>
    <property type="molecule type" value="Genomic_DNA"/>
</dbReference>
<dbReference type="Gene3D" id="1.20.1070.10">
    <property type="entry name" value="Rhodopsin 7-helix transmembrane proteins"/>
    <property type="match status" value="1"/>
</dbReference>
<reference evidence="2 3" key="1">
    <citation type="submission" date="2024-04" db="EMBL/GenBank/DDBJ databases">
        <authorList>
            <consortium name="Genoscope - CEA"/>
            <person name="William W."/>
        </authorList>
    </citation>
    <scope>NUCLEOTIDE SEQUENCE [LARGE SCALE GENOMIC DNA]</scope>
</reference>
<dbReference type="Proteomes" id="UP001497497">
    <property type="component" value="Unassembled WGS sequence"/>
</dbReference>
<feature type="transmembrane region" description="Helical" evidence="1">
    <location>
        <begin position="268"/>
        <end position="293"/>
    </location>
</feature>
<keyword evidence="1" id="KW-0812">Transmembrane</keyword>
<sequence length="353" mass="39587">MTSPADPVITPDVFIVIMEVYTCVDMVLSLIGIITNAISTMAFLAMGADDGITVAFLFLSSSEFLCCLAALGQRLSLAFWVAELATDYTTWFSIDPYVFNVYFGNIRTGLFTIPVLITMYIAVAKCMCVVKPFVFKNVFFVTRTWWAMVGICAISIVTYLPVMATMGVVDQFDLKVNATRQLVWFSRYRDIVQNVVRIGRDSVPAVSSEIIVIFCVALMSRALSEAVRFRESFKHVSLQNTQESILTQVSARGSARLSGKELQVIKQVTLISAVYVVSNTPKIVLFLAIAFVPDLTQGRLYQNLYEVTVKTKAHAELYMSVVNIFIYYKYNSKFRQSCNLLASKMLDKFQVVL</sequence>
<evidence type="ECO:0000313" key="3">
    <source>
        <dbReference type="Proteomes" id="UP001497497"/>
    </source>
</evidence>
<accession>A0AAV2IJM1</accession>
<evidence type="ECO:0008006" key="4">
    <source>
        <dbReference type="Google" id="ProtNLM"/>
    </source>
</evidence>
<evidence type="ECO:0000256" key="1">
    <source>
        <dbReference type="SAM" id="Phobius"/>
    </source>
</evidence>
<name>A0AAV2IJM1_LYMST</name>
<keyword evidence="1" id="KW-1133">Transmembrane helix</keyword>
<feature type="transmembrane region" description="Helical" evidence="1">
    <location>
        <begin position="102"/>
        <end position="123"/>
    </location>
</feature>
<comment type="caution">
    <text evidence="2">The sequence shown here is derived from an EMBL/GenBank/DDBJ whole genome shotgun (WGS) entry which is preliminary data.</text>
</comment>
<evidence type="ECO:0000313" key="2">
    <source>
        <dbReference type="EMBL" id="CAL1546015.1"/>
    </source>
</evidence>
<organism evidence="2 3">
    <name type="scientific">Lymnaea stagnalis</name>
    <name type="common">Great pond snail</name>
    <name type="synonym">Helix stagnalis</name>
    <dbReference type="NCBI Taxonomy" id="6523"/>
    <lineage>
        <taxon>Eukaryota</taxon>
        <taxon>Metazoa</taxon>
        <taxon>Spiralia</taxon>
        <taxon>Lophotrochozoa</taxon>
        <taxon>Mollusca</taxon>
        <taxon>Gastropoda</taxon>
        <taxon>Heterobranchia</taxon>
        <taxon>Euthyneura</taxon>
        <taxon>Panpulmonata</taxon>
        <taxon>Hygrophila</taxon>
        <taxon>Lymnaeoidea</taxon>
        <taxon>Lymnaeidae</taxon>
        <taxon>Lymnaea</taxon>
    </lineage>
</organism>
<dbReference type="AlphaFoldDB" id="A0AAV2IJM1"/>
<proteinExistence type="predicted"/>
<feature type="transmembrane region" description="Helical" evidence="1">
    <location>
        <begin position="144"/>
        <end position="164"/>
    </location>
</feature>
<keyword evidence="1" id="KW-0472">Membrane</keyword>